<dbReference type="AlphaFoldDB" id="A0A5S4FAM7"/>
<dbReference type="EMBL" id="VCKY01000113">
    <property type="protein sequence ID" value="TMR14139.1"/>
    <property type="molecule type" value="Genomic_DNA"/>
</dbReference>
<organism evidence="2 3">
    <name type="scientific">Nonomuraea turkmeniaca</name>
    <dbReference type="NCBI Taxonomy" id="103838"/>
    <lineage>
        <taxon>Bacteria</taxon>
        <taxon>Bacillati</taxon>
        <taxon>Actinomycetota</taxon>
        <taxon>Actinomycetes</taxon>
        <taxon>Streptosporangiales</taxon>
        <taxon>Streptosporangiaceae</taxon>
        <taxon>Nonomuraea</taxon>
    </lineage>
</organism>
<name>A0A5S4FAM7_9ACTN</name>
<dbReference type="Proteomes" id="UP000309128">
    <property type="component" value="Unassembled WGS sequence"/>
</dbReference>
<keyword evidence="1" id="KW-0472">Membrane</keyword>
<protein>
    <submittedName>
        <fullName evidence="2">Uncharacterized protein</fullName>
    </submittedName>
</protein>
<reference evidence="2 3" key="1">
    <citation type="submission" date="2019-05" db="EMBL/GenBank/DDBJ databases">
        <title>Draft genome sequence of Nonomuraea turkmeniaca DSM 43926.</title>
        <authorList>
            <person name="Saricaoglu S."/>
            <person name="Isik K."/>
        </authorList>
    </citation>
    <scope>NUCLEOTIDE SEQUENCE [LARGE SCALE GENOMIC DNA]</scope>
    <source>
        <strain evidence="2 3">DSM 43926</strain>
    </source>
</reference>
<gene>
    <name evidence="2" type="ORF">ETD86_29370</name>
</gene>
<evidence type="ECO:0000313" key="3">
    <source>
        <dbReference type="Proteomes" id="UP000309128"/>
    </source>
</evidence>
<keyword evidence="1" id="KW-1133">Transmembrane helix</keyword>
<proteinExistence type="predicted"/>
<sequence>MSVAGGIPVIGAILTFALSRGTVGGLDLRIVGVILMLGGGVTLVASPAAAWQIALEPVDRP</sequence>
<keyword evidence="1" id="KW-0812">Transmembrane</keyword>
<accession>A0A5S4FAM7</accession>
<evidence type="ECO:0000313" key="2">
    <source>
        <dbReference type="EMBL" id="TMR14139.1"/>
    </source>
</evidence>
<comment type="caution">
    <text evidence="2">The sequence shown here is derived from an EMBL/GenBank/DDBJ whole genome shotgun (WGS) entry which is preliminary data.</text>
</comment>
<dbReference type="RefSeq" id="WP_138669470.1">
    <property type="nucleotide sequence ID" value="NZ_VCKY01000113.1"/>
</dbReference>
<keyword evidence="3" id="KW-1185">Reference proteome</keyword>
<feature type="transmembrane region" description="Helical" evidence="1">
    <location>
        <begin position="29"/>
        <end position="51"/>
    </location>
</feature>
<evidence type="ECO:0000256" key="1">
    <source>
        <dbReference type="SAM" id="Phobius"/>
    </source>
</evidence>